<evidence type="ECO:0000313" key="11">
    <source>
        <dbReference type="Proteomes" id="UP000231742"/>
    </source>
</evidence>
<feature type="transmembrane region" description="Helical" evidence="8">
    <location>
        <begin position="383"/>
        <end position="401"/>
    </location>
</feature>
<dbReference type="GO" id="GO:0022857">
    <property type="term" value="F:transmembrane transporter activity"/>
    <property type="evidence" value="ECO:0007669"/>
    <property type="project" value="InterPro"/>
</dbReference>
<dbReference type="Pfam" id="PF07690">
    <property type="entry name" value="MFS_1"/>
    <property type="match status" value="1"/>
</dbReference>
<feature type="transmembrane region" description="Helical" evidence="8">
    <location>
        <begin position="246"/>
        <end position="268"/>
    </location>
</feature>
<protein>
    <submittedName>
        <fullName evidence="10">Putative MFS family arabinose efflux permease</fullName>
    </submittedName>
</protein>
<dbReference type="Gene3D" id="1.20.1250.20">
    <property type="entry name" value="MFS general substrate transporter like domains"/>
    <property type="match status" value="1"/>
</dbReference>
<dbReference type="PROSITE" id="PS00217">
    <property type="entry name" value="SUGAR_TRANSPORT_2"/>
    <property type="match status" value="1"/>
</dbReference>
<evidence type="ECO:0000256" key="1">
    <source>
        <dbReference type="ARBA" id="ARBA00004651"/>
    </source>
</evidence>
<feature type="transmembrane region" description="Helical" evidence="8">
    <location>
        <begin position="348"/>
        <end position="371"/>
    </location>
</feature>
<feature type="transmembrane region" description="Helical" evidence="8">
    <location>
        <begin position="120"/>
        <end position="139"/>
    </location>
</feature>
<accession>A0A2M9D3Z0</accession>
<proteinExistence type="predicted"/>
<dbReference type="Proteomes" id="UP000231742">
    <property type="component" value="Unassembled WGS sequence"/>
</dbReference>
<dbReference type="PANTHER" id="PTHR43045:SF4">
    <property type="entry name" value="TRANSPORTER YDFJ-RELATED"/>
    <property type="match status" value="1"/>
</dbReference>
<feature type="compositionally biased region" description="Polar residues" evidence="7">
    <location>
        <begin position="1"/>
        <end position="15"/>
    </location>
</feature>
<dbReference type="EMBL" id="PGFH01000002">
    <property type="protein sequence ID" value="PJJ78698.1"/>
    <property type="molecule type" value="Genomic_DNA"/>
</dbReference>
<keyword evidence="3" id="KW-1003">Cell membrane</keyword>
<feature type="transmembrane region" description="Helical" evidence="8">
    <location>
        <begin position="288"/>
        <end position="308"/>
    </location>
</feature>
<feature type="transmembrane region" description="Helical" evidence="8">
    <location>
        <begin position="65"/>
        <end position="86"/>
    </location>
</feature>
<evidence type="ECO:0000256" key="4">
    <source>
        <dbReference type="ARBA" id="ARBA00022692"/>
    </source>
</evidence>
<evidence type="ECO:0000256" key="7">
    <source>
        <dbReference type="SAM" id="MobiDB-lite"/>
    </source>
</evidence>
<dbReference type="PROSITE" id="PS50850">
    <property type="entry name" value="MFS"/>
    <property type="match status" value="1"/>
</dbReference>
<dbReference type="InterPro" id="IPR011701">
    <property type="entry name" value="MFS"/>
</dbReference>
<dbReference type="InterPro" id="IPR036259">
    <property type="entry name" value="MFS_trans_sf"/>
</dbReference>
<dbReference type="InterPro" id="IPR005829">
    <property type="entry name" value="Sugar_transporter_CS"/>
</dbReference>
<dbReference type="RefSeq" id="WP_100389719.1">
    <property type="nucleotide sequence ID" value="NZ_BMZU01000003.1"/>
</dbReference>
<comment type="subcellular location">
    <subcellularLocation>
        <location evidence="1">Cell membrane</location>
        <topology evidence="1">Multi-pass membrane protein</topology>
    </subcellularLocation>
</comment>
<feature type="transmembrane region" description="Helical" evidence="8">
    <location>
        <begin position="413"/>
        <end position="431"/>
    </location>
</feature>
<evidence type="ECO:0000256" key="2">
    <source>
        <dbReference type="ARBA" id="ARBA00022448"/>
    </source>
</evidence>
<evidence type="ECO:0000259" key="9">
    <source>
        <dbReference type="PROSITE" id="PS50850"/>
    </source>
</evidence>
<feature type="transmembrane region" description="Helical" evidence="8">
    <location>
        <begin position="320"/>
        <end position="342"/>
    </location>
</feature>
<comment type="caution">
    <text evidence="10">The sequence shown here is derived from an EMBL/GenBank/DDBJ whole genome shotgun (WGS) entry which is preliminary data.</text>
</comment>
<feature type="domain" description="Major facilitator superfamily (MFS) profile" evidence="9">
    <location>
        <begin position="26"/>
        <end position="436"/>
    </location>
</feature>
<evidence type="ECO:0000256" key="6">
    <source>
        <dbReference type="ARBA" id="ARBA00023136"/>
    </source>
</evidence>
<evidence type="ECO:0000256" key="5">
    <source>
        <dbReference type="ARBA" id="ARBA00022989"/>
    </source>
</evidence>
<name>A0A2M9D3Z0_9MICO</name>
<dbReference type="PANTHER" id="PTHR43045">
    <property type="entry name" value="SHIKIMATE TRANSPORTER"/>
    <property type="match status" value="1"/>
</dbReference>
<dbReference type="InterPro" id="IPR020846">
    <property type="entry name" value="MFS_dom"/>
</dbReference>
<feature type="transmembrane region" description="Helical" evidence="8">
    <location>
        <begin position="98"/>
        <end position="114"/>
    </location>
</feature>
<evidence type="ECO:0000256" key="3">
    <source>
        <dbReference type="ARBA" id="ARBA00022475"/>
    </source>
</evidence>
<keyword evidence="4 8" id="KW-0812">Transmembrane</keyword>
<dbReference type="AlphaFoldDB" id="A0A2M9D3Z0"/>
<dbReference type="GO" id="GO:0005886">
    <property type="term" value="C:plasma membrane"/>
    <property type="evidence" value="ECO:0007669"/>
    <property type="project" value="UniProtKB-SubCell"/>
</dbReference>
<keyword evidence="2" id="KW-0813">Transport</keyword>
<keyword evidence="6 8" id="KW-0472">Membrane</keyword>
<feature type="region of interest" description="Disordered" evidence="7">
    <location>
        <begin position="1"/>
        <end position="21"/>
    </location>
</feature>
<dbReference type="OrthoDB" id="8953821at2"/>
<organism evidence="10 11">
    <name type="scientific">Salinibacterium amurskyense</name>
    <dbReference type="NCBI Taxonomy" id="205941"/>
    <lineage>
        <taxon>Bacteria</taxon>
        <taxon>Bacillati</taxon>
        <taxon>Actinomycetota</taxon>
        <taxon>Actinomycetes</taxon>
        <taxon>Micrococcales</taxon>
        <taxon>Microbacteriaceae</taxon>
        <taxon>Salinibacterium</taxon>
    </lineage>
</organism>
<feature type="transmembrane region" description="Helical" evidence="8">
    <location>
        <begin position="195"/>
        <end position="215"/>
    </location>
</feature>
<reference evidence="10 11" key="1">
    <citation type="submission" date="2017-11" db="EMBL/GenBank/DDBJ databases">
        <title>Genomic Encyclopedia of Archaeal and Bacterial Type Strains, Phase II (KMG-II): From Individual Species to Whole Genera.</title>
        <authorList>
            <person name="Goeker M."/>
        </authorList>
    </citation>
    <scope>NUCLEOTIDE SEQUENCE [LARGE SCALE GENOMIC DNA]</scope>
    <source>
        <strain evidence="10 11">DSM 16400</strain>
    </source>
</reference>
<keyword evidence="11" id="KW-1185">Reference proteome</keyword>
<evidence type="ECO:0000313" key="10">
    <source>
        <dbReference type="EMBL" id="PJJ78698.1"/>
    </source>
</evidence>
<sequence length="450" mass="47359">MSRSRSLTAASNSAAESRPPLGTRRAVRGGIFGNYVDQFDIFLPVIALAPASAQLFGSDNLVGNAGLIFVATLLGRPIGAAIFGSISDRIGRTATTKVALLGVALTTLLIALVPDHTVLGGGTLAAILLLRFVGGIFLGGEYTSAIPLAMEWSRPERRGLVSGLIMWMSPWANASIAGMVFVLQSVLDAAAYNQWGWRTLFVLGSLLAFTMLFYYRARVEESPQWQRPGQRAHPLKEILVGRHRRALWQVFIMMSGLWLLTNMAIPVLAGQLGSGAGALGATGTLDGRTLSCAMMIGTAASALTMAACGHLSTFTGRRRFFMGFGVLTAAAGPLAFLAVFTAPNLAQLVLTVVVLQVVTVSAYGPVGAYLVERFPTSVRASGYGVGYSLSIVIPALYPYYLPALQSVLGQQGAVASLLALGGVLIAVGAFLGPEAARVDLDGESQPQLRN</sequence>
<keyword evidence="5 8" id="KW-1133">Transmembrane helix</keyword>
<gene>
    <name evidence="10" type="ORF">CLV85_2276</name>
</gene>
<dbReference type="SUPFAM" id="SSF103473">
    <property type="entry name" value="MFS general substrate transporter"/>
    <property type="match status" value="1"/>
</dbReference>
<feature type="transmembrane region" description="Helical" evidence="8">
    <location>
        <begin position="160"/>
        <end position="183"/>
    </location>
</feature>
<evidence type="ECO:0000256" key="8">
    <source>
        <dbReference type="SAM" id="Phobius"/>
    </source>
</evidence>